<organism evidence="1 2">
    <name type="scientific">Methanosarcina barkeri str. Wiesmoor</name>
    <dbReference type="NCBI Taxonomy" id="1434109"/>
    <lineage>
        <taxon>Archaea</taxon>
        <taxon>Methanobacteriati</taxon>
        <taxon>Methanobacteriota</taxon>
        <taxon>Stenosarchaea group</taxon>
        <taxon>Methanomicrobia</taxon>
        <taxon>Methanosarcinales</taxon>
        <taxon>Methanosarcinaceae</taxon>
        <taxon>Methanosarcina</taxon>
    </lineage>
</organism>
<dbReference type="HOGENOM" id="CLU_3094076_0_0_2"/>
<proteinExistence type="predicted"/>
<dbReference type="AlphaFoldDB" id="A0A0E3QQI2"/>
<dbReference type="EMBL" id="CP009526">
    <property type="protein sequence ID" value="AKB52367.1"/>
    <property type="molecule type" value="Genomic_DNA"/>
</dbReference>
<dbReference type="Proteomes" id="UP000033038">
    <property type="component" value="Chromosome"/>
</dbReference>
<dbReference type="PATRIC" id="fig|1434109.4.peg.4051"/>
<sequence length="51" mass="5993">MIGFGGKARRPERMFCISLKEAKYPAPSTELVEKFKRNSKKKFFWKNGILK</sequence>
<name>A0A0E3QQI2_METBA</name>
<dbReference type="KEGG" id="mbw:MSBRW_3114"/>
<protein>
    <submittedName>
        <fullName evidence="1">Uncharacterized protein</fullName>
    </submittedName>
</protein>
<accession>A0A0E3QQI2</accession>
<gene>
    <name evidence="1" type="ORF">MSBRW_3114</name>
</gene>
<reference evidence="1 2" key="1">
    <citation type="submission" date="2014-07" db="EMBL/GenBank/DDBJ databases">
        <title>Methanogenic archaea and the global carbon cycle.</title>
        <authorList>
            <person name="Henriksen J.R."/>
            <person name="Luke J."/>
            <person name="Reinhart S."/>
            <person name="Benedict M.N."/>
            <person name="Youngblut N.D."/>
            <person name="Metcalf M.E."/>
            <person name="Whitaker R.J."/>
            <person name="Metcalf W.W."/>
        </authorList>
    </citation>
    <scope>NUCLEOTIDE SEQUENCE [LARGE SCALE GENOMIC DNA]</scope>
    <source>
        <strain evidence="1 2">Wiesmoor</strain>
    </source>
</reference>
<evidence type="ECO:0000313" key="1">
    <source>
        <dbReference type="EMBL" id="AKB52367.1"/>
    </source>
</evidence>
<evidence type="ECO:0000313" key="2">
    <source>
        <dbReference type="Proteomes" id="UP000033038"/>
    </source>
</evidence>